<organism evidence="7 8">
    <name type="scientific">Demequina capsici</name>
    <dbReference type="NCBI Taxonomy" id="3075620"/>
    <lineage>
        <taxon>Bacteria</taxon>
        <taxon>Bacillati</taxon>
        <taxon>Actinomycetota</taxon>
        <taxon>Actinomycetes</taxon>
        <taxon>Micrococcales</taxon>
        <taxon>Demequinaceae</taxon>
        <taxon>Demequina</taxon>
    </lineage>
</organism>
<evidence type="ECO:0000313" key="8">
    <source>
        <dbReference type="Proteomes" id="UP001304125"/>
    </source>
</evidence>
<dbReference type="InterPro" id="IPR011010">
    <property type="entry name" value="DNA_brk_join_enz"/>
</dbReference>
<gene>
    <name evidence="7" type="ORF">RN606_03635</name>
</gene>
<keyword evidence="3" id="KW-0233">DNA recombination</keyword>
<dbReference type="PROSITE" id="PS51900">
    <property type="entry name" value="CB"/>
    <property type="match status" value="1"/>
</dbReference>
<dbReference type="PANTHER" id="PTHR30349:SF64">
    <property type="entry name" value="PROPHAGE INTEGRASE INTD-RELATED"/>
    <property type="match status" value="1"/>
</dbReference>
<protein>
    <submittedName>
        <fullName evidence="7">Tyrosine-type recombinase/integrase</fullName>
    </submittedName>
</protein>
<dbReference type="Pfam" id="PF00589">
    <property type="entry name" value="Phage_integrase"/>
    <property type="match status" value="1"/>
</dbReference>
<dbReference type="Gene3D" id="1.10.150.130">
    <property type="match status" value="1"/>
</dbReference>
<dbReference type="InterPro" id="IPR044068">
    <property type="entry name" value="CB"/>
</dbReference>
<accession>A0AA96F8A2</accession>
<dbReference type="GO" id="GO:0003677">
    <property type="term" value="F:DNA binding"/>
    <property type="evidence" value="ECO:0007669"/>
    <property type="project" value="UniProtKB-UniRule"/>
</dbReference>
<dbReference type="GO" id="GO:0006310">
    <property type="term" value="P:DNA recombination"/>
    <property type="evidence" value="ECO:0007669"/>
    <property type="project" value="UniProtKB-KW"/>
</dbReference>
<keyword evidence="2 4" id="KW-0238">DNA-binding</keyword>
<dbReference type="PANTHER" id="PTHR30349">
    <property type="entry name" value="PHAGE INTEGRASE-RELATED"/>
    <property type="match status" value="1"/>
</dbReference>
<dbReference type="InterPro" id="IPR002104">
    <property type="entry name" value="Integrase_catalytic"/>
</dbReference>
<sequence length="269" mass="30228">MGEGNTPWGTAIEGYLKHLRGIGRSPETVRLRRAQLYRLARDVGRRTPAAVTLTDLEAWFALQSWSNATRRSHRDAVRTFYTWALRRELVTVNPAEDLEAGKPSQPNPRPVPEADYRFAMVIGDERDRLMVRLAGEVGLRRAEVAKVHRRDVVEDLLGWSLVVHGKGGRERVVPIRDDLARLLLRADGYVFPGQIDGHLSPAYVGKRVRALLPAPYSMHKLRTRFGTRAYALSRDIAAVQDMMGHASPATTRYYVAVADEAKRAIVEAL</sequence>
<evidence type="ECO:0000256" key="4">
    <source>
        <dbReference type="PROSITE-ProRule" id="PRU01248"/>
    </source>
</evidence>
<dbReference type="InterPro" id="IPR013762">
    <property type="entry name" value="Integrase-like_cat_sf"/>
</dbReference>
<proteinExistence type="inferred from homology"/>
<name>A0AA96F8A2_9MICO</name>
<dbReference type="InterPro" id="IPR010998">
    <property type="entry name" value="Integrase_recombinase_N"/>
</dbReference>
<dbReference type="CDD" id="cd00397">
    <property type="entry name" value="DNA_BRE_C"/>
    <property type="match status" value="1"/>
</dbReference>
<evidence type="ECO:0000259" key="6">
    <source>
        <dbReference type="PROSITE" id="PS51900"/>
    </source>
</evidence>
<dbReference type="RefSeq" id="WP_313500062.1">
    <property type="nucleotide sequence ID" value="NZ_CP134879.1"/>
</dbReference>
<dbReference type="Gene3D" id="1.10.443.10">
    <property type="entry name" value="Intergrase catalytic core"/>
    <property type="match status" value="1"/>
</dbReference>
<comment type="similarity">
    <text evidence="1">Belongs to the 'phage' integrase family.</text>
</comment>
<dbReference type="PROSITE" id="PS51898">
    <property type="entry name" value="TYR_RECOMBINASE"/>
    <property type="match status" value="1"/>
</dbReference>
<evidence type="ECO:0000256" key="2">
    <source>
        <dbReference type="ARBA" id="ARBA00023125"/>
    </source>
</evidence>
<dbReference type="AlphaFoldDB" id="A0AA96F8A2"/>
<evidence type="ECO:0000259" key="5">
    <source>
        <dbReference type="PROSITE" id="PS51898"/>
    </source>
</evidence>
<dbReference type="EMBL" id="CP134879">
    <property type="protein sequence ID" value="WNM25252.1"/>
    <property type="molecule type" value="Genomic_DNA"/>
</dbReference>
<evidence type="ECO:0000256" key="3">
    <source>
        <dbReference type="ARBA" id="ARBA00023172"/>
    </source>
</evidence>
<dbReference type="GO" id="GO:0015074">
    <property type="term" value="P:DNA integration"/>
    <property type="evidence" value="ECO:0007669"/>
    <property type="project" value="InterPro"/>
</dbReference>
<reference evidence="7 8" key="1">
    <citation type="submission" date="2023-09" db="EMBL/GenBank/DDBJ databases">
        <title>Demequina sp. a novel bacteria isolated from Capsicum annuum.</title>
        <authorList>
            <person name="Humaira Z."/>
            <person name="Lee J."/>
            <person name="Cho D."/>
        </authorList>
    </citation>
    <scope>NUCLEOTIDE SEQUENCE [LARGE SCALE GENOMIC DNA]</scope>
    <source>
        <strain evidence="7 8">OYTSA14</strain>
    </source>
</reference>
<dbReference type="SUPFAM" id="SSF56349">
    <property type="entry name" value="DNA breaking-rejoining enzymes"/>
    <property type="match status" value="1"/>
</dbReference>
<dbReference type="InterPro" id="IPR050090">
    <property type="entry name" value="Tyrosine_recombinase_XerCD"/>
</dbReference>
<feature type="domain" description="Core-binding (CB)" evidence="6">
    <location>
        <begin position="6"/>
        <end position="85"/>
    </location>
</feature>
<evidence type="ECO:0000256" key="1">
    <source>
        <dbReference type="ARBA" id="ARBA00008857"/>
    </source>
</evidence>
<dbReference type="Proteomes" id="UP001304125">
    <property type="component" value="Chromosome"/>
</dbReference>
<feature type="domain" description="Tyr recombinase" evidence="5">
    <location>
        <begin position="106"/>
        <end position="267"/>
    </location>
</feature>
<keyword evidence="8" id="KW-1185">Reference proteome</keyword>
<evidence type="ECO:0000313" key="7">
    <source>
        <dbReference type="EMBL" id="WNM25252.1"/>
    </source>
</evidence>